<dbReference type="EMBL" id="BMAV01005657">
    <property type="protein sequence ID" value="GFY46901.1"/>
    <property type="molecule type" value="Genomic_DNA"/>
</dbReference>
<evidence type="ECO:0000256" key="1">
    <source>
        <dbReference type="SAM" id="MobiDB-lite"/>
    </source>
</evidence>
<evidence type="ECO:0000313" key="3">
    <source>
        <dbReference type="Proteomes" id="UP000886998"/>
    </source>
</evidence>
<sequence>MIHCHDLEHNGRRRHLTGPSPSPHSFHTQSTPQRDGALHRQVPVRVGRRRLRRFSQSLRDLPAAFPISFKSEMKRNQSRSQKTSLLLFYFSEAMSLDFPRGKDAKECPMMPV</sequence>
<dbReference type="Proteomes" id="UP000886998">
    <property type="component" value="Unassembled WGS sequence"/>
</dbReference>
<reference evidence="2" key="1">
    <citation type="submission" date="2020-08" db="EMBL/GenBank/DDBJ databases">
        <title>Multicomponent nature underlies the extraordinary mechanical properties of spider dragline silk.</title>
        <authorList>
            <person name="Kono N."/>
            <person name="Nakamura H."/>
            <person name="Mori M."/>
            <person name="Yoshida Y."/>
            <person name="Ohtoshi R."/>
            <person name="Malay A.D."/>
            <person name="Moran D.A.P."/>
            <person name="Tomita M."/>
            <person name="Numata K."/>
            <person name="Arakawa K."/>
        </authorList>
    </citation>
    <scope>NUCLEOTIDE SEQUENCE</scope>
</reference>
<evidence type="ECO:0000313" key="2">
    <source>
        <dbReference type="EMBL" id="GFY46901.1"/>
    </source>
</evidence>
<dbReference type="AlphaFoldDB" id="A0A8X6X7P9"/>
<gene>
    <name evidence="2" type="ORF">TNIN_112011</name>
</gene>
<feature type="compositionally biased region" description="Polar residues" evidence="1">
    <location>
        <begin position="23"/>
        <end position="33"/>
    </location>
</feature>
<keyword evidence="3" id="KW-1185">Reference proteome</keyword>
<protein>
    <submittedName>
        <fullName evidence="2">Uncharacterized protein</fullName>
    </submittedName>
</protein>
<accession>A0A8X6X7P9</accession>
<feature type="compositionally biased region" description="Basic and acidic residues" evidence="1">
    <location>
        <begin position="1"/>
        <end position="10"/>
    </location>
</feature>
<comment type="caution">
    <text evidence="2">The sequence shown here is derived from an EMBL/GenBank/DDBJ whole genome shotgun (WGS) entry which is preliminary data.</text>
</comment>
<name>A0A8X6X7P9_9ARAC</name>
<feature type="region of interest" description="Disordered" evidence="1">
    <location>
        <begin position="1"/>
        <end position="43"/>
    </location>
</feature>
<proteinExistence type="predicted"/>
<organism evidence="2 3">
    <name type="scientific">Trichonephila inaurata madagascariensis</name>
    <dbReference type="NCBI Taxonomy" id="2747483"/>
    <lineage>
        <taxon>Eukaryota</taxon>
        <taxon>Metazoa</taxon>
        <taxon>Ecdysozoa</taxon>
        <taxon>Arthropoda</taxon>
        <taxon>Chelicerata</taxon>
        <taxon>Arachnida</taxon>
        <taxon>Araneae</taxon>
        <taxon>Araneomorphae</taxon>
        <taxon>Entelegynae</taxon>
        <taxon>Araneoidea</taxon>
        <taxon>Nephilidae</taxon>
        <taxon>Trichonephila</taxon>
        <taxon>Trichonephila inaurata</taxon>
    </lineage>
</organism>